<dbReference type="InterPro" id="IPR000485">
    <property type="entry name" value="AsnC-type_HTH_dom"/>
</dbReference>
<dbReference type="GO" id="GO:0043200">
    <property type="term" value="P:response to amino acid"/>
    <property type="evidence" value="ECO:0007669"/>
    <property type="project" value="TreeGrafter"/>
</dbReference>
<dbReference type="InterPro" id="IPR036390">
    <property type="entry name" value="WH_DNA-bd_sf"/>
</dbReference>
<evidence type="ECO:0000256" key="2">
    <source>
        <dbReference type="ARBA" id="ARBA00023125"/>
    </source>
</evidence>
<keyword evidence="1" id="KW-0805">Transcription regulation</keyword>
<reference evidence="4 5" key="1">
    <citation type="submission" date="2019-12" db="EMBL/GenBank/DDBJ databases">
        <authorList>
            <person name="Zheng J."/>
        </authorList>
    </citation>
    <scope>NUCLEOTIDE SEQUENCE [LARGE SCALE GENOMIC DNA]</scope>
    <source>
        <strain evidence="4 5">DSM 27347</strain>
    </source>
</reference>
<dbReference type="PANTHER" id="PTHR30154:SF34">
    <property type="entry name" value="TRANSCRIPTIONAL REGULATOR AZLB"/>
    <property type="match status" value="1"/>
</dbReference>
<evidence type="ECO:0000313" key="5">
    <source>
        <dbReference type="Proteomes" id="UP000436801"/>
    </source>
</evidence>
<dbReference type="InterPro" id="IPR019888">
    <property type="entry name" value="Tscrpt_reg_AsnC-like"/>
</dbReference>
<accession>A0A6N8LYP2</accession>
<dbReference type="Pfam" id="PF01037">
    <property type="entry name" value="AsnC_trans_reg"/>
    <property type="match status" value="1"/>
</dbReference>
<dbReference type="InterPro" id="IPR011991">
    <property type="entry name" value="ArsR-like_HTH"/>
</dbReference>
<dbReference type="Gene3D" id="1.10.10.10">
    <property type="entry name" value="Winged helix-like DNA-binding domain superfamily/Winged helix DNA-binding domain"/>
    <property type="match status" value="1"/>
</dbReference>
<dbReference type="EMBL" id="WSUT01000007">
    <property type="protein sequence ID" value="MWC45697.1"/>
    <property type="molecule type" value="Genomic_DNA"/>
</dbReference>
<gene>
    <name evidence="4" type="ORF">GQR91_18945</name>
</gene>
<dbReference type="InterPro" id="IPR011008">
    <property type="entry name" value="Dimeric_a/b-barrel"/>
</dbReference>
<keyword evidence="3" id="KW-0804">Transcription</keyword>
<evidence type="ECO:0000313" key="4">
    <source>
        <dbReference type="EMBL" id="MWC45697.1"/>
    </source>
</evidence>
<dbReference type="SMART" id="SM00344">
    <property type="entry name" value="HTH_ASNC"/>
    <property type="match status" value="1"/>
</dbReference>
<dbReference type="PRINTS" id="PR00033">
    <property type="entry name" value="HTHASNC"/>
</dbReference>
<dbReference type="RefSeq" id="WP_149683014.1">
    <property type="nucleotide sequence ID" value="NZ_FNBI01000007.1"/>
</dbReference>
<dbReference type="PROSITE" id="PS50956">
    <property type="entry name" value="HTH_ASNC_2"/>
    <property type="match status" value="1"/>
</dbReference>
<evidence type="ECO:0000256" key="3">
    <source>
        <dbReference type="ARBA" id="ARBA00023163"/>
    </source>
</evidence>
<dbReference type="InterPro" id="IPR019885">
    <property type="entry name" value="Tscrpt_reg_HTH_AsnC-type_CS"/>
</dbReference>
<dbReference type="GO" id="GO:0005829">
    <property type="term" value="C:cytosol"/>
    <property type="evidence" value="ECO:0007669"/>
    <property type="project" value="TreeGrafter"/>
</dbReference>
<proteinExistence type="predicted"/>
<dbReference type="SUPFAM" id="SSF54909">
    <property type="entry name" value="Dimeric alpha+beta barrel"/>
    <property type="match status" value="1"/>
</dbReference>
<protein>
    <submittedName>
        <fullName evidence="4">Winged helix-turn-helix transcriptional regulator</fullName>
    </submittedName>
</protein>
<evidence type="ECO:0000256" key="1">
    <source>
        <dbReference type="ARBA" id="ARBA00023015"/>
    </source>
</evidence>
<dbReference type="Pfam" id="PF13412">
    <property type="entry name" value="HTH_24"/>
    <property type="match status" value="1"/>
</dbReference>
<dbReference type="SUPFAM" id="SSF46785">
    <property type="entry name" value="Winged helix' DNA-binding domain"/>
    <property type="match status" value="1"/>
</dbReference>
<organism evidence="4 5">
    <name type="scientific">Sphingomonas carotinifaciens</name>
    <dbReference type="NCBI Taxonomy" id="1166323"/>
    <lineage>
        <taxon>Bacteria</taxon>
        <taxon>Pseudomonadati</taxon>
        <taxon>Pseudomonadota</taxon>
        <taxon>Alphaproteobacteria</taxon>
        <taxon>Sphingomonadales</taxon>
        <taxon>Sphingomonadaceae</taxon>
        <taxon>Sphingomonas</taxon>
    </lineage>
</organism>
<dbReference type="AlphaFoldDB" id="A0A6N8LYP2"/>
<dbReference type="GO" id="GO:0006355">
    <property type="term" value="P:regulation of DNA-templated transcription"/>
    <property type="evidence" value="ECO:0007669"/>
    <property type="project" value="UniProtKB-ARBA"/>
</dbReference>
<dbReference type="InterPro" id="IPR036388">
    <property type="entry name" value="WH-like_DNA-bd_sf"/>
</dbReference>
<dbReference type="Proteomes" id="UP000436801">
    <property type="component" value="Unassembled WGS sequence"/>
</dbReference>
<dbReference type="InterPro" id="IPR019887">
    <property type="entry name" value="Tscrpt_reg_AsnC/Lrp_C"/>
</dbReference>
<dbReference type="OrthoDB" id="9813313at2"/>
<dbReference type="PROSITE" id="PS00519">
    <property type="entry name" value="HTH_ASNC_1"/>
    <property type="match status" value="1"/>
</dbReference>
<dbReference type="Gene3D" id="3.30.70.920">
    <property type="match status" value="1"/>
</dbReference>
<dbReference type="PANTHER" id="PTHR30154">
    <property type="entry name" value="LEUCINE-RESPONSIVE REGULATORY PROTEIN"/>
    <property type="match status" value="1"/>
</dbReference>
<sequence length="163" mass="18250">MDQEVKLDPIDRRILRRLADDGRISWRDLAEAVGLSLTPTLRRVRQLEERGIIAGYSARLDEDVLMGGMVAFVSVTLERQTSEAIGAFEQQVSNMPEVMSGHQMSGGADFLLRVVVRGLEHYRTFLERLTGIGGVAHVQSSFALKSFVNRTAPMIPDLPTRRR</sequence>
<dbReference type="CDD" id="cd00090">
    <property type="entry name" value="HTH_ARSR"/>
    <property type="match status" value="1"/>
</dbReference>
<dbReference type="GO" id="GO:0043565">
    <property type="term" value="F:sequence-specific DNA binding"/>
    <property type="evidence" value="ECO:0007669"/>
    <property type="project" value="InterPro"/>
</dbReference>
<comment type="caution">
    <text evidence="4">The sequence shown here is derived from an EMBL/GenBank/DDBJ whole genome shotgun (WGS) entry which is preliminary data.</text>
</comment>
<keyword evidence="2" id="KW-0238">DNA-binding</keyword>
<name>A0A6N8LYP2_9SPHN</name>